<organism evidence="11 12">
    <name type="scientific">Candidatus Avelusimicrobium gallicola</name>
    <dbReference type="NCBI Taxonomy" id="2562704"/>
    <lineage>
        <taxon>Bacteria</taxon>
        <taxon>Pseudomonadati</taxon>
        <taxon>Elusimicrobiota</taxon>
        <taxon>Elusimicrobia</taxon>
        <taxon>Elusimicrobiales</taxon>
        <taxon>Elusimicrobiaceae</taxon>
        <taxon>Candidatus Avelusimicrobium</taxon>
    </lineage>
</organism>
<keyword evidence="4 9" id="KW-1015">Disulfide bond</keyword>
<evidence type="ECO:0000256" key="2">
    <source>
        <dbReference type="ARBA" id="ARBA00022448"/>
    </source>
</evidence>
<evidence type="ECO:0000256" key="9">
    <source>
        <dbReference type="PIRSR" id="PIRSR000077-4"/>
    </source>
</evidence>
<evidence type="ECO:0000256" key="5">
    <source>
        <dbReference type="ARBA" id="ARBA00023284"/>
    </source>
</evidence>
<keyword evidence="2" id="KW-0813">Transport</keyword>
<dbReference type="Proteomes" id="UP000725649">
    <property type="component" value="Unassembled WGS sequence"/>
</dbReference>
<evidence type="ECO:0000256" key="6">
    <source>
        <dbReference type="NCBIfam" id="TIGR01068"/>
    </source>
</evidence>
<dbReference type="NCBIfam" id="TIGR01068">
    <property type="entry name" value="thioredoxin"/>
    <property type="match status" value="1"/>
</dbReference>
<accession>A0A928HI42</accession>
<feature type="site" description="Contributes to redox potential value" evidence="8">
    <location>
        <position position="33"/>
    </location>
</feature>
<sequence length="106" mass="11688">MSEVILTDANFEEEVLKFNGPVLVDFWASWCGPCRMLGPVIEELAVEYAGRVKVCKLNADEAPETPGKYRVSSLPTLIFFKNGEVAGQLVGLQSKSALQEKLNELL</sequence>
<dbReference type="AlphaFoldDB" id="A0A928HI42"/>
<dbReference type="CDD" id="cd02947">
    <property type="entry name" value="TRX_family"/>
    <property type="match status" value="1"/>
</dbReference>
<comment type="caution">
    <text evidence="11">The sequence shown here is derived from an EMBL/GenBank/DDBJ whole genome shotgun (WGS) entry which is preliminary data.</text>
</comment>
<dbReference type="PANTHER" id="PTHR45663:SF11">
    <property type="entry name" value="GEO12009P1"/>
    <property type="match status" value="1"/>
</dbReference>
<keyword evidence="5 9" id="KW-0676">Redox-active center</keyword>
<evidence type="ECO:0000256" key="4">
    <source>
        <dbReference type="ARBA" id="ARBA00023157"/>
    </source>
</evidence>
<reference evidence="11" key="1">
    <citation type="submission" date="2019-04" db="EMBL/GenBank/DDBJ databases">
        <title>Evolution of Biomass-Degrading Anaerobic Consortia Revealed by Metagenomics.</title>
        <authorList>
            <person name="Peng X."/>
        </authorList>
    </citation>
    <scope>NUCLEOTIDE SEQUENCE</scope>
    <source>
        <strain evidence="11">SIG66</strain>
    </source>
</reference>
<dbReference type="GO" id="GO:0015035">
    <property type="term" value="F:protein-disulfide reductase activity"/>
    <property type="evidence" value="ECO:0007669"/>
    <property type="project" value="UniProtKB-UniRule"/>
</dbReference>
<dbReference type="PANTHER" id="PTHR45663">
    <property type="entry name" value="GEO12009P1"/>
    <property type="match status" value="1"/>
</dbReference>
<feature type="site" description="Deprotonates C-terminal active site Cys" evidence="8">
    <location>
        <position position="25"/>
    </location>
</feature>
<evidence type="ECO:0000256" key="8">
    <source>
        <dbReference type="PIRSR" id="PIRSR000077-1"/>
    </source>
</evidence>
<evidence type="ECO:0000313" key="11">
    <source>
        <dbReference type="EMBL" id="MBE6420670.1"/>
    </source>
</evidence>
<dbReference type="InterPro" id="IPR005746">
    <property type="entry name" value="Thioredoxin"/>
</dbReference>
<evidence type="ECO:0000259" key="10">
    <source>
        <dbReference type="PROSITE" id="PS51352"/>
    </source>
</evidence>
<feature type="site" description="Contributes to redox potential value" evidence="8">
    <location>
        <position position="32"/>
    </location>
</feature>
<keyword evidence="3" id="KW-0249">Electron transport</keyword>
<dbReference type="EMBL" id="SUVG01000001">
    <property type="protein sequence ID" value="MBE6420670.1"/>
    <property type="molecule type" value="Genomic_DNA"/>
</dbReference>
<evidence type="ECO:0000256" key="3">
    <source>
        <dbReference type="ARBA" id="ARBA00022982"/>
    </source>
</evidence>
<dbReference type="GO" id="GO:0045454">
    <property type="term" value="P:cell redox homeostasis"/>
    <property type="evidence" value="ECO:0007669"/>
    <property type="project" value="TreeGrafter"/>
</dbReference>
<dbReference type="PROSITE" id="PS00194">
    <property type="entry name" value="THIOREDOXIN_1"/>
    <property type="match status" value="1"/>
</dbReference>
<proteinExistence type="inferred from homology"/>
<evidence type="ECO:0000256" key="7">
    <source>
        <dbReference type="PIRNR" id="PIRNR000077"/>
    </source>
</evidence>
<dbReference type="Pfam" id="PF00085">
    <property type="entry name" value="Thioredoxin"/>
    <property type="match status" value="1"/>
</dbReference>
<dbReference type="SUPFAM" id="SSF52833">
    <property type="entry name" value="Thioredoxin-like"/>
    <property type="match status" value="1"/>
</dbReference>
<dbReference type="FunFam" id="3.40.30.10:FF:000001">
    <property type="entry name" value="Thioredoxin"/>
    <property type="match status" value="1"/>
</dbReference>
<evidence type="ECO:0000256" key="1">
    <source>
        <dbReference type="ARBA" id="ARBA00008987"/>
    </source>
</evidence>
<name>A0A928HI42_9BACT</name>
<comment type="similarity">
    <text evidence="1 7">Belongs to the thioredoxin family.</text>
</comment>
<evidence type="ECO:0000313" key="12">
    <source>
        <dbReference type="Proteomes" id="UP000725649"/>
    </source>
</evidence>
<dbReference type="InterPro" id="IPR036249">
    <property type="entry name" value="Thioredoxin-like_sf"/>
</dbReference>
<feature type="active site" description="Nucleophile" evidence="8">
    <location>
        <position position="31"/>
    </location>
</feature>
<dbReference type="PRINTS" id="PR00421">
    <property type="entry name" value="THIOREDOXIN"/>
</dbReference>
<dbReference type="InterPro" id="IPR013766">
    <property type="entry name" value="Thioredoxin_domain"/>
</dbReference>
<feature type="active site" description="Nucleophile" evidence="8">
    <location>
        <position position="34"/>
    </location>
</feature>
<dbReference type="PIRSF" id="PIRSF000077">
    <property type="entry name" value="Thioredoxin"/>
    <property type="match status" value="1"/>
</dbReference>
<feature type="disulfide bond" description="Redox-active" evidence="9">
    <location>
        <begin position="31"/>
        <end position="34"/>
    </location>
</feature>
<dbReference type="InterPro" id="IPR017937">
    <property type="entry name" value="Thioredoxin_CS"/>
</dbReference>
<dbReference type="GO" id="GO:0005829">
    <property type="term" value="C:cytosol"/>
    <property type="evidence" value="ECO:0007669"/>
    <property type="project" value="TreeGrafter"/>
</dbReference>
<protein>
    <recommendedName>
        <fullName evidence="6 7">Thioredoxin</fullName>
    </recommendedName>
</protein>
<dbReference type="Gene3D" id="3.40.30.10">
    <property type="entry name" value="Glutaredoxin"/>
    <property type="match status" value="1"/>
</dbReference>
<dbReference type="PROSITE" id="PS51352">
    <property type="entry name" value="THIOREDOXIN_2"/>
    <property type="match status" value="1"/>
</dbReference>
<feature type="domain" description="Thioredoxin" evidence="10">
    <location>
        <begin position="1"/>
        <end position="106"/>
    </location>
</feature>
<gene>
    <name evidence="11" type="primary">trxA</name>
    <name evidence="11" type="ORF">E7027_00755</name>
</gene>